<dbReference type="InterPro" id="IPR057358">
    <property type="entry name" value="UBL_ZFAND1-like"/>
</dbReference>
<keyword evidence="2 4" id="KW-0863">Zinc-finger</keyword>
<dbReference type="InterPro" id="IPR000058">
    <property type="entry name" value="Znf_AN1"/>
</dbReference>
<feature type="region of interest" description="Disordered" evidence="5">
    <location>
        <begin position="157"/>
        <end position="181"/>
    </location>
</feature>
<dbReference type="Pfam" id="PF25327">
    <property type="entry name" value="UBL_ZFAND1"/>
    <property type="match status" value="1"/>
</dbReference>
<dbReference type="SUPFAM" id="SSF118310">
    <property type="entry name" value="AN1-like Zinc finger"/>
    <property type="match status" value="2"/>
</dbReference>
<dbReference type="Gene3D" id="4.10.1110.10">
    <property type="entry name" value="AN1-like Zinc finger"/>
    <property type="match status" value="2"/>
</dbReference>
<accession>A0A077WPT6</accession>
<dbReference type="PROSITE" id="PS51039">
    <property type="entry name" value="ZF_AN1"/>
    <property type="match status" value="1"/>
</dbReference>
<evidence type="ECO:0000259" key="6">
    <source>
        <dbReference type="PROSITE" id="PS51039"/>
    </source>
</evidence>
<evidence type="ECO:0000256" key="4">
    <source>
        <dbReference type="PROSITE-ProRule" id="PRU00449"/>
    </source>
</evidence>
<dbReference type="GO" id="GO:0008270">
    <property type="term" value="F:zinc ion binding"/>
    <property type="evidence" value="ECO:0007669"/>
    <property type="project" value="UniProtKB-KW"/>
</dbReference>
<evidence type="ECO:0000256" key="1">
    <source>
        <dbReference type="ARBA" id="ARBA00022723"/>
    </source>
</evidence>
<evidence type="ECO:0000256" key="2">
    <source>
        <dbReference type="ARBA" id="ARBA00022771"/>
    </source>
</evidence>
<evidence type="ECO:0000256" key="3">
    <source>
        <dbReference type="ARBA" id="ARBA00022833"/>
    </source>
</evidence>
<dbReference type="AlphaFoldDB" id="A0A077WPT6"/>
<keyword evidence="3" id="KW-0862">Zinc</keyword>
<dbReference type="PANTHER" id="PTHR14677">
    <property type="entry name" value="ARSENITE INDUCUBLE RNA ASSOCIATED PROTEIN AIP-1-RELATED"/>
    <property type="match status" value="1"/>
</dbReference>
<dbReference type="GO" id="GO:0005737">
    <property type="term" value="C:cytoplasm"/>
    <property type="evidence" value="ECO:0007669"/>
    <property type="project" value="TreeGrafter"/>
</dbReference>
<dbReference type="SMART" id="SM00154">
    <property type="entry name" value="ZnF_AN1"/>
    <property type="match status" value="2"/>
</dbReference>
<dbReference type="Pfam" id="PF01428">
    <property type="entry name" value="zf-AN1"/>
    <property type="match status" value="2"/>
</dbReference>
<dbReference type="OrthoDB" id="431929at2759"/>
<dbReference type="EMBL" id="LK023329">
    <property type="protein sequence ID" value="CDS09129.1"/>
    <property type="molecule type" value="Genomic_DNA"/>
</dbReference>
<sequence>MELPQLGKHCSLSTCRSLDFLPVTCPFCHKTFCGEHCLDHPCNKRPDKAVAQCTKCAQMVLAAVAEGLTLEETLKRHMESSCKAYVWQIQSLETNKRICGVKGCRDLEDGNAVSQKCANCQQVFCLRHRHGPDHHCPVSSPADAKAHQRRLMAEAAVSRLKQQQQPKSTSTSATPTPAPAKKKINPTIELMKMKSKAKGSASVPMASRIYLHVHWPGKEASQPMFFDKTLRIGRLLDILADQGNIKNDNNRLGMDDPQRLVVVKEDTHDQIIENSSSLESVLSNTDHVRLDRLASLKDI</sequence>
<organism evidence="7">
    <name type="scientific">Lichtheimia ramosa</name>
    <dbReference type="NCBI Taxonomy" id="688394"/>
    <lineage>
        <taxon>Eukaryota</taxon>
        <taxon>Fungi</taxon>
        <taxon>Fungi incertae sedis</taxon>
        <taxon>Mucoromycota</taxon>
        <taxon>Mucoromycotina</taxon>
        <taxon>Mucoromycetes</taxon>
        <taxon>Mucorales</taxon>
        <taxon>Lichtheimiaceae</taxon>
        <taxon>Lichtheimia</taxon>
    </lineage>
</organism>
<gene>
    <name evidence="7" type="ORF">LRAMOSA10489</name>
</gene>
<dbReference type="InterPro" id="IPR035896">
    <property type="entry name" value="AN1-like_Znf"/>
</dbReference>
<protein>
    <recommendedName>
        <fullName evidence="6">AN1-type domain-containing protein</fullName>
    </recommendedName>
</protein>
<feature type="domain" description="AN1-type" evidence="6">
    <location>
        <begin position="93"/>
        <end position="144"/>
    </location>
</feature>
<reference evidence="7" key="1">
    <citation type="journal article" date="2014" name="Genome Announc.">
        <title>De novo whole-genome sequence and genome annotation of Lichtheimia ramosa.</title>
        <authorList>
            <person name="Linde J."/>
            <person name="Schwartze V."/>
            <person name="Binder U."/>
            <person name="Lass-Florl C."/>
            <person name="Voigt K."/>
            <person name="Horn F."/>
        </authorList>
    </citation>
    <scope>NUCLEOTIDE SEQUENCE</scope>
    <source>
        <strain evidence="7">JMRC FSU:6197</strain>
    </source>
</reference>
<evidence type="ECO:0000313" key="7">
    <source>
        <dbReference type="EMBL" id="CDS09129.1"/>
    </source>
</evidence>
<keyword evidence="1" id="KW-0479">Metal-binding</keyword>
<proteinExistence type="predicted"/>
<feature type="compositionally biased region" description="Low complexity" evidence="5">
    <location>
        <begin position="161"/>
        <end position="175"/>
    </location>
</feature>
<dbReference type="PANTHER" id="PTHR14677:SF20">
    <property type="entry name" value="ZINC FINGER AN1-TYPE CONTAINING 2A-RELATED"/>
    <property type="match status" value="1"/>
</dbReference>
<name>A0A077WPT6_9FUNG</name>
<evidence type="ECO:0000256" key="5">
    <source>
        <dbReference type="SAM" id="MobiDB-lite"/>
    </source>
</evidence>